<sequence length="127" mass="14029">MTSIPDRERAIELVDEARQAGARQAVAYAEIGIDAKTYRTWKQDTIGDRRPMAERPPQPHALTDAEQCEILAQCHRPEFASLPPAQVIERALLREGVAHRPIVLHGDNGPAMKAATLTARLDQLSVT</sequence>
<proteinExistence type="predicted"/>
<protein>
    <recommendedName>
        <fullName evidence="3">Transposase</fullName>
    </recommendedName>
</protein>
<reference evidence="1 2" key="1">
    <citation type="submission" date="2024-02" db="EMBL/GenBank/DDBJ databases">
        <title>New especies of Spiribacter isolated from saline water.</title>
        <authorList>
            <person name="Leon M.J."/>
            <person name="De La Haba R."/>
            <person name="Sanchez-Porro C."/>
            <person name="Ventosa A."/>
        </authorList>
    </citation>
    <scope>NUCLEOTIDE SEQUENCE [LARGE SCALE GENOMIC DNA]</scope>
    <source>
        <strain evidence="2">ag22IC4-227</strain>
    </source>
</reference>
<dbReference type="EMBL" id="JBAKFJ010000001">
    <property type="protein sequence ID" value="MEX0387235.1"/>
    <property type="molecule type" value="Genomic_DNA"/>
</dbReference>
<feature type="non-terminal residue" evidence="1">
    <location>
        <position position="127"/>
    </location>
</feature>
<dbReference type="Proteomes" id="UP001556653">
    <property type="component" value="Unassembled WGS sequence"/>
</dbReference>
<evidence type="ECO:0000313" key="2">
    <source>
        <dbReference type="Proteomes" id="UP001556653"/>
    </source>
</evidence>
<evidence type="ECO:0008006" key="3">
    <source>
        <dbReference type="Google" id="ProtNLM"/>
    </source>
</evidence>
<organism evidence="1 2">
    <name type="scientific">Spiribacter onubensis</name>
    <dbReference type="NCBI Taxonomy" id="3122420"/>
    <lineage>
        <taxon>Bacteria</taxon>
        <taxon>Pseudomonadati</taxon>
        <taxon>Pseudomonadota</taxon>
        <taxon>Gammaproteobacteria</taxon>
        <taxon>Chromatiales</taxon>
        <taxon>Ectothiorhodospiraceae</taxon>
        <taxon>Spiribacter</taxon>
    </lineage>
</organism>
<name>A0ABV3SB08_9GAMM</name>
<keyword evidence="2" id="KW-1185">Reference proteome</keyword>
<evidence type="ECO:0000313" key="1">
    <source>
        <dbReference type="EMBL" id="MEX0387235.1"/>
    </source>
</evidence>
<comment type="caution">
    <text evidence="1">The sequence shown here is derived from an EMBL/GenBank/DDBJ whole genome shotgun (WGS) entry which is preliminary data.</text>
</comment>
<accession>A0ABV3SB08</accession>
<gene>
    <name evidence="1" type="ORF">V6X64_09550</name>
</gene>